<comment type="subcellular location">
    <subcellularLocation>
        <location evidence="1 8">Peroxisome matrix</location>
    </subcellularLocation>
</comment>
<dbReference type="InterPro" id="IPR003111">
    <property type="entry name" value="Lon_prtase_N"/>
</dbReference>
<keyword evidence="7 8" id="KW-0576">Peroxisome</keyword>
<dbReference type="NCBIfam" id="TIGR00763">
    <property type="entry name" value="lon"/>
    <property type="match status" value="1"/>
</dbReference>
<evidence type="ECO:0000256" key="13">
    <source>
        <dbReference type="SAM" id="MobiDB-lite"/>
    </source>
</evidence>
<dbReference type="Gene3D" id="2.30.130.40">
    <property type="entry name" value="LON domain-like"/>
    <property type="match status" value="1"/>
</dbReference>
<dbReference type="InterPro" id="IPR046336">
    <property type="entry name" value="Lon_prtase_N_sf"/>
</dbReference>
<dbReference type="OrthoDB" id="2411602at2759"/>
<dbReference type="EMBL" id="CAJPDT010000019">
    <property type="protein sequence ID" value="CAF9917999.1"/>
    <property type="molecule type" value="Genomic_DNA"/>
</dbReference>
<comment type="caution">
    <text evidence="16">The sequence shown here is derived from an EMBL/GenBank/DDBJ whole genome shotgun (WGS) entry which is preliminary data.</text>
</comment>
<dbReference type="InterPro" id="IPR027417">
    <property type="entry name" value="P-loop_NTPase"/>
</dbReference>
<evidence type="ECO:0000256" key="12">
    <source>
        <dbReference type="PROSITE-ProRule" id="PRU01122"/>
    </source>
</evidence>
<feature type="region of interest" description="Disordered" evidence="13">
    <location>
        <begin position="79"/>
        <end position="99"/>
    </location>
</feature>
<dbReference type="InterPro" id="IPR004815">
    <property type="entry name" value="Lon_bac/euk-typ"/>
</dbReference>
<keyword evidence="5 8" id="KW-0720">Serine protease</keyword>
<dbReference type="InterPro" id="IPR003959">
    <property type="entry name" value="ATPase_AAA_core"/>
</dbReference>
<dbReference type="InterPro" id="IPR003593">
    <property type="entry name" value="AAA+_ATPase"/>
</dbReference>
<feature type="domain" description="Lon proteolytic" evidence="14">
    <location>
        <begin position="723"/>
        <end position="910"/>
    </location>
</feature>
<dbReference type="HAMAP" id="MF_03121">
    <property type="entry name" value="lonp2_euk"/>
    <property type="match status" value="1"/>
</dbReference>
<dbReference type="InterPro" id="IPR020568">
    <property type="entry name" value="Ribosomal_Su5_D2-typ_SF"/>
</dbReference>
<dbReference type="Gene3D" id="1.10.8.60">
    <property type="match status" value="1"/>
</dbReference>
<dbReference type="GO" id="GO:0004252">
    <property type="term" value="F:serine-type endopeptidase activity"/>
    <property type="evidence" value="ECO:0007669"/>
    <property type="project" value="UniProtKB-UniRule"/>
</dbReference>
<dbReference type="Gene3D" id="1.20.5.5270">
    <property type="match status" value="1"/>
</dbReference>
<evidence type="ECO:0000259" key="14">
    <source>
        <dbReference type="PROSITE" id="PS51786"/>
    </source>
</evidence>
<dbReference type="GO" id="GO:0016558">
    <property type="term" value="P:protein import into peroxisome matrix"/>
    <property type="evidence" value="ECO:0007669"/>
    <property type="project" value="UniProtKB-UniRule"/>
</dbReference>
<dbReference type="InterPro" id="IPR008269">
    <property type="entry name" value="Lon_proteolytic"/>
</dbReference>
<evidence type="ECO:0000256" key="9">
    <source>
        <dbReference type="PIRNR" id="PIRNR001174"/>
    </source>
</evidence>
<dbReference type="GO" id="GO:0016485">
    <property type="term" value="P:protein processing"/>
    <property type="evidence" value="ECO:0007669"/>
    <property type="project" value="UniProtKB-UniRule"/>
</dbReference>
<dbReference type="Pfam" id="PF00004">
    <property type="entry name" value="AAA"/>
    <property type="match status" value="1"/>
</dbReference>
<evidence type="ECO:0000256" key="4">
    <source>
        <dbReference type="ARBA" id="ARBA00022801"/>
    </source>
</evidence>
<keyword evidence="4 8" id="KW-0378">Hydrolase</keyword>
<evidence type="ECO:0000256" key="7">
    <source>
        <dbReference type="ARBA" id="ARBA00023140"/>
    </source>
</evidence>
<gene>
    <name evidence="16" type="ORF">IMSHALPRED_003813</name>
</gene>
<feature type="region of interest" description="Disordered" evidence="13">
    <location>
        <begin position="433"/>
        <end position="463"/>
    </location>
</feature>
<dbReference type="AlphaFoldDB" id="A0A8H3F6P6"/>
<keyword evidence="2 8" id="KW-0645">Protease</keyword>
<dbReference type="GO" id="GO:0006515">
    <property type="term" value="P:protein quality control for misfolded or incompletely synthesized proteins"/>
    <property type="evidence" value="ECO:0007669"/>
    <property type="project" value="UniProtKB-UniRule"/>
</dbReference>
<dbReference type="GO" id="GO:0005524">
    <property type="term" value="F:ATP binding"/>
    <property type="evidence" value="ECO:0007669"/>
    <property type="project" value="UniProtKB-UniRule"/>
</dbReference>
<evidence type="ECO:0000256" key="5">
    <source>
        <dbReference type="ARBA" id="ARBA00022825"/>
    </source>
</evidence>
<feature type="binding site" evidence="8 11">
    <location>
        <begin position="480"/>
        <end position="487"/>
    </location>
    <ligand>
        <name>ATP</name>
        <dbReference type="ChEBI" id="CHEBI:30616"/>
    </ligand>
</feature>
<evidence type="ECO:0000256" key="8">
    <source>
        <dbReference type="HAMAP-Rule" id="MF_03121"/>
    </source>
</evidence>
<evidence type="ECO:0000256" key="2">
    <source>
        <dbReference type="ARBA" id="ARBA00022670"/>
    </source>
</evidence>
<feature type="compositionally biased region" description="Basic and acidic residues" evidence="13">
    <location>
        <begin position="448"/>
        <end position="458"/>
    </location>
</feature>
<feature type="short sequence motif" description="Microbody targeting signal" evidence="8">
    <location>
        <begin position="924"/>
        <end position="926"/>
    </location>
</feature>
<evidence type="ECO:0000313" key="16">
    <source>
        <dbReference type="EMBL" id="CAF9917999.1"/>
    </source>
</evidence>
<keyword evidence="17" id="KW-1185">Reference proteome</keyword>
<dbReference type="Gene3D" id="1.20.58.1480">
    <property type="match status" value="1"/>
</dbReference>
<dbReference type="FunFam" id="1.10.8.60:FF:000091">
    <property type="entry name" value="Lon protease homolog 2, peroxisomal"/>
    <property type="match status" value="1"/>
</dbReference>
<dbReference type="FunFam" id="1.20.5.5270:FF:000002">
    <property type="entry name" value="Lon protease homolog"/>
    <property type="match status" value="1"/>
</dbReference>
<dbReference type="FunFam" id="3.30.230.10:FF:000039">
    <property type="entry name" value="Lon protease homolog 2, peroxisomal"/>
    <property type="match status" value="1"/>
</dbReference>
<dbReference type="SUPFAM" id="SSF54211">
    <property type="entry name" value="Ribosomal protein S5 domain 2-like"/>
    <property type="match status" value="1"/>
</dbReference>
<evidence type="ECO:0000256" key="1">
    <source>
        <dbReference type="ARBA" id="ARBA00004253"/>
    </source>
</evidence>
<dbReference type="InterPro" id="IPR027065">
    <property type="entry name" value="Lon_Prtase"/>
</dbReference>
<evidence type="ECO:0000256" key="3">
    <source>
        <dbReference type="ARBA" id="ARBA00022741"/>
    </source>
</evidence>
<dbReference type="InterPro" id="IPR014721">
    <property type="entry name" value="Ribsml_uS5_D2-typ_fold_subgr"/>
</dbReference>
<evidence type="ECO:0000256" key="11">
    <source>
        <dbReference type="PIRSR" id="PIRSR001174-2"/>
    </source>
</evidence>
<feature type="active site" evidence="8 10">
    <location>
        <position position="859"/>
    </location>
</feature>
<dbReference type="InterPro" id="IPR027501">
    <property type="entry name" value="Lonp2_euk"/>
</dbReference>
<dbReference type="SMART" id="SM00382">
    <property type="entry name" value="AAA"/>
    <property type="match status" value="1"/>
</dbReference>
<organism evidence="16 17">
    <name type="scientific">Imshaugia aleurites</name>
    <dbReference type="NCBI Taxonomy" id="172621"/>
    <lineage>
        <taxon>Eukaryota</taxon>
        <taxon>Fungi</taxon>
        <taxon>Dikarya</taxon>
        <taxon>Ascomycota</taxon>
        <taxon>Pezizomycotina</taxon>
        <taxon>Lecanoromycetes</taxon>
        <taxon>OSLEUM clade</taxon>
        <taxon>Lecanoromycetidae</taxon>
        <taxon>Lecanorales</taxon>
        <taxon>Lecanorineae</taxon>
        <taxon>Parmeliaceae</taxon>
        <taxon>Imshaugia</taxon>
    </lineage>
</organism>
<dbReference type="Pfam" id="PF22667">
    <property type="entry name" value="Lon_lid"/>
    <property type="match status" value="1"/>
</dbReference>
<comment type="similarity">
    <text evidence="8 9 12">Belongs to the peptidase S16 family.</text>
</comment>
<dbReference type="SUPFAM" id="SSF52540">
    <property type="entry name" value="P-loop containing nucleoside triphosphate hydrolases"/>
    <property type="match status" value="1"/>
</dbReference>
<dbReference type="Gene3D" id="3.30.230.10">
    <property type="match status" value="1"/>
</dbReference>
<dbReference type="GO" id="GO:0016887">
    <property type="term" value="F:ATP hydrolysis activity"/>
    <property type="evidence" value="ECO:0007669"/>
    <property type="project" value="UniProtKB-UniRule"/>
</dbReference>
<evidence type="ECO:0000313" key="17">
    <source>
        <dbReference type="Proteomes" id="UP000664534"/>
    </source>
</evidence>
<reference evidence="16" key="1">
    <citation type="submission" date="2021-03" db="EMBL/GenBank/DDBJ databases">
        <authorList>
            <person name="Tagirdzhanova G."/>
        </authorList>
    </citation>
    <scope>NUCLEOTIDE SEQUENCE</scope>
</reference>
<dbReference type="InterPro" id="IPR054594">
    <property type="entry name" value="Lon_lid"/>
</dbReference>
<evidence type="ECO:0000256" key="6">
    <source>
        <dbReference type="ARBA" id="ARBA00022840"/>
    </source>
</evidence>
<dbReference type="Gene3D" id="3.40.50.300">
    <property type="entry name" value="P-loop containing nucleotide triphosphate hydrolases"/>
    <property type="match status" value="1"/>
</dbReference>
<dbReference type="PIRSF" id="PIRSF001174">
    <property type="entry name" value="Lon_proteas"/>
    <property type="match status" value="1"/>
</dbReference>
<name>A0A8H3F6P6_9LECA</name>
<feature type="domain" description="Lon N-terminal" evidence="15">
    <location>
        <begin position="9"/>
        <end position="256"/>
    </location>
</feature>
<dbReference type="CDD" id="cd19500">
    <property type="entry name" value="RecA-like_Lon"/>
    <property type="match status" value="1"/>
</dbReference>
<feature type="active site" evidence="8 10">
    <location>
        <position position="816"/>
    </location>
</feature>
<comment type="function">
    <text evidence="8">ATP-dependent serine protease that mediates the selective degradation of misfolded and unassembled polypeptides in the peroxisomal matrix. Necessary for type 2 peroxisome targeting signal (PTS2)-containing protein processing and facilitates peroxisome matrix protein import.</text>
</comment>
<protein>
    <recommendedName>
        <fullName evidence="8">Lon protease homolog 2, peroxisomal</fullName>
        <ecNumber evidence="8">3.4.21.-</ecNumber>
    </recommendedName>
</protein>
<dbReference type="PANTHER" id="PTHR10046">
    <property type="entry name" value="ATP DEPENDENT LON PROTEASE FAMILY MEMBER"/>
    <property type="match status" value="1"/>
</dbReference>
<dbReference type="SUPFAM" id="SSF88697">
    <property type="entry name" value="PUA domain-like"/>
    <property type="match status" value="1"/>
</dbReference>
<dbReference type="GO" id="GO:0005782">
    <property type="term" value="C:peroxisomal matrix"/>
    <property type="evidence" value="ECO:0007669"/>
    <property type="project" value="UniProtKB-SubCell"/>
</dbReference>
<dbReference type="EC" id="3.4.21.-" evidence="8"/>
<dbReference type="Proteomes" id="UP000664534">
    <property type="component" value="Unassembled WGS sequence"/>
</dbReference>
<dbReference type="PROSITE" id="PS51787">
    <property type="entry name" value="LON_N"/>
    <property type="match status" value="1"/>
</dbReference>
<sequence>MGQTKSQTLPILPLPKGSVLLPGITLRIPVANRTDIPALLTSVFTKDRRPRPDATAITIGCVPINSPLLRSDGQQLLEDGEPKQSRLIDDEDNNPGDADHRDLFMYGTVAKISGVQGRRANDLSLIVEGVRRFRIDRFTQMRPYFEAEVAYLDEEVMVTDAETQALFQHLKQLSRELLSLVQVASFLPRSSTNLSPVLARRLELYVSKKGLADAGVLADFMTNIVEASLEEKLRVLAALDVNDRLNRVIELLSRQIQGMKGSVKITAITSTIPSNQGLNINNISRRDRDALISRAMTGFEGFNPGFSAPGAGDEGGGEEPNEFDELKKKITEAKLTPEAQKVADRELKRLKKMNPAQAEYGVCRTYIETLAEVPWSAATEDQLGVETLKRARKQLDDDHYGLQKIKKRLLEYLAVLRLKQALNSDLEAQITKAREEAAPPEDDGSESETPRTETDAESTKIQILQSKRRVDKSPILLLVGPPGTGKTSLAKSVATALGRKFHRISLGGVRDEAEIRGHRRTYVAAMPGLIVNGLKKVGVNNPVFLLDEIDKVGGSNFHGDPSAAMLEVLDPEQNHSFSDHYINIPIDLSKVLFIATANTLDTIPPPLLDRMETIQLSGYTTVEKRHIANQHLIPKQITTNALSTSDIHLEDNVVDTIITSYTRESGVRNLEREISSVCRYKAVEYADAKDTSTLDKYNPSVSVSDLEEILGIERFDEEIAEKRSVPGIVTGLVAYSSGGQGSILFIEVADMPGSGRVQLTGKLGDVLKESVEVALTWVKAHSYELGLTTDANEDIMKNRSVHVHCPSGAIPKDGPSAGLAHTIALISLFSGKAVPPTIAMTGEVSLRGRVMPVGGIKEKLIGALRAGVRTVLLPNHNRKDVKDLPEEVKEGLEIIHVGHIWEAMRHVWPEASWPGEQHLAGIESRL</sequence>
<dbReference type="Pfam" id="PF05362">
    <property type="entry name" value="Lon_C"/>
    <property type="match status" value="1"/>
</dbReference>
<proteinExistence type="inferred from homology"/>
<keyword evidence="3 8" id="KW-0547">Nucleotide-binding</keyword>
<evidence type="ECO:0000259" key="15">
    <source>
        <dbReference type="PROSITE" id="PS51787"/>
    </source>
</evidence>
<dbReference type="SMART" id="SM00464">
    <property type="entry name" value="LON"/>
    <property type="match status" value="1"/>
</dbReference>
<dbReference type="InterPro" id="IPR015947">
    <property type="entry name" value="PUA-like_sf"/>
</dbReference>
<dbReference type="PROSITE" id="PS51786">
    <property type="entry name" value="LON_PROTEOLYTIC"/>
    <property type="match status" value="1"/>
</dbReference>
<evidence type="ECO:0000256" key="10">
    <source>
        <dbReference type="PIRSR" id="PIRSR001174-1"/>
    </source>
</evidence>
<accession>A0A8H3F6P6</accession>
<dbReference type="Pfam" id="PF02190">
    <property type="entry name" value="LON_substr_bdg"/>
    <property type="match status" value="1"/>
</dbReference>
<dbReference type="GO" id="GO:0004176">
    <property type="term" value="F:ATP-dependent peptidase activity"/>
    <property type="evidence" value="ECO:0007669"/>
    <property type="project" value="UniProtKB-UniRule"/>
</dbReference>
<keyword evidence="6 8" id="KW-0067">ATP-binding</keyword>
<dbReference type="PRINTS" id="PR00830">
    <property type="entry name" value="ENDOLAPTASE"/>
</dbReference>